<reference evidence="1 2" key="1">
    <citation type="submission" date="2014-03" db="EMBL/GenBank/DDBJ databases">
        <title>Draft genome of the hookworm Oesophagostomum dentatum.</title>
        <authorList>
            <person name="Mitreva M."/>
        </authorList>
    </citation>
    <scope>NUCLEOTIDE SEQUENCE [LARGE SCALE GENOMIC DNA]</scope>
    <source>
        <strain evidence="1 2">OD-Hann</strain>
    </source>
</reference>
<protein>
    <submittedName>
        <fullName evidence="1">Uncharacterized protein</fullName>
    </submittedName>
</protein>
<proteinExistence type="predicted"/>
<gene>
    <name evidence="1" type="ORF">OESDEN_23287</name>
</gene>
<accession>A0A0B1RVH2</accession>
<dbReference type="Proteomes" id="UP000053660">
    <property type="component" value="Unassembled WGS sequence"/>
</dbReference>
<dbReference type="OrthoDB" id="5877761at2759"/>
<organism evidence="1 2">
    <name type="scientific">Oesophagostomum dentatum</name>
    <name type="common">Nodular worm</name>
    <dbReference type="NCBI Taxonomy" id="61180"/>
    <lineage>
        <taxon>Eukaryota</taxon>
        <taxon>Metazoa</taxon>
        <taxon>Ecdysozoa</taxon>
        <taxon>Nematoda</taxon>
        <taxon>Chromadorea</taxon>
        <taxon>Rhabditida</taxon>
        <taxon>Rhabditina</taxon>
        <taxon>Rhabditomorpha</taxon>
        <taxon>Strongyloidea</taxon>
        <taxon>Strongylidae</taxon>
        <taxon>Oesophagostomum</taxon>
    </lineage>
</organism>
<feature type="non-terminal residue" evidence="1">
    <location>
        <position position="1"/>
    </location>
</feature>
<dbReference type="AlphaFoldDB" id="A0A0B1RVH2"/>
<sequence length="117" mass="12744">LVKRSGASVCEHAQGDSTVSWKKVDGDVMFSVGQSVKAGKWWTAIGVGQSMARMIRVVTASSGLRYEVLEFADDQDIPIPAIKSNNPLHYLPLGIPYKVGKHTVTSDKVQGQKQQCK</sequence>
<keyword evidence="2" id="KW-1185">Reference proteome</keyword>
<name>A0A0B1RVH2_OESDE</name>
<dbReference type="EMBL" id="KN611105">
    <property type="protein sequence ID" value="KHJ77093.1"/>
    <property type="molecule type" value="Genomic_DNA"/>
</dbReference>
<evidence type="ECO:0000313" key="1">
    <source>
        <dbReference type="EMBL" id="KHJ77093.1"/>
    </source>
</evidence>
<evidence type="ECO:0000313" key="2">
    <source>
        <dbReference type="Proteomes" id="UP000053660"/>
    </source>
</evidence>